<comment type="caution">
    <text evidence="2">The sequence shown here is derived from an EMBL/GenBank/DDBJ whole genome shotgun (WGS) entry which is preliminary data.</text>
</comment>
<name>A0A7X3LTT3_9HYPH</name>
<feature type="transmembrane region" description="Helical" evidence="1">
    <location>
        <begin position="104"/>
        <end position="125"/>
    </location>
</feature>
<gene>
    <name evidence="2" type="ORF">GR183_08710</name>
</gene>
<sequence>MIVSVPLTLVPLAVYNIIAFGVLGSFPGDPWTAPIFTAELVSGARFTLIVGDLMIIAGLVLLFVEILKATRTGVVAMVDHILSMLVFVAYLVEFLSVREAANSVFFILTVIALIDVIAGFSITIAGARRDIAFGQGDPRL</sequence>
<dbReference type="AlphaFoldDB" id="A0A7X3LTT3"/>
<evidence type="ECO:0000313" key="3">
    <source>
        <dbReference type="Proteomes" id="UP000433101"/>
    </source>
</evidence>
<feature type="transmembrane region" description="Helical" evidence="1">
    <location>
        <begin position="46"/>
        <end position="67"/>
    </location>
</feature>
<evidence type="ECO:0000313" key="2">
    <source>
        <dbReference type="EMBL" id="MXN64986.1"/>
    </source>
</evidence>
<dbReference type="EMBL" id="WUMV01000003">
    <property type="protein sequence ID" value="MXN64986.1"/>
    <property type="molecule type" value="Genomic_DNA"/>
</dbReference>
<protein>
    <submittedName>
        <fullName evidence="2">Uncharacterized protein</fullName>
    </submittedName>
</protein>
<reference evidence="2 3" key="1">
    <citation type="submission" date="2019-12" db="EMBL/GenBank/DDBJ databases">
        <authorList>
            <person name="Li M."/>
        </authorList>
    </citation>
    <scope>NUCLEOTIDE SEQUENCE [LARGE SCALE GENOMIC DNA]</scope>
    <source>
        <strain evidence="2 3">GBMRC 2046</strain>
    </source>
</reference>
<keyword evidence="1" id="KW-1133">Transmembrane helix</keyword>
<feature type="transmembrane region" description="Helical" evidence="1">
    <location>
        <begin position="74"/>
        <end position="92"/>
    </location>
</feature>
<proteinExistence type="predicted"/>
<keyword evidence="1" id="KW-0812">Transmembrane</keyword>
<feature type="transmembrane region" description="Helical" evidence="1">
    <location>
        <begin position="7"/>
        <end position="26"/>
    </location>
</feature>
<accession>A0A7X3LTT3</accession>
<keyword evidence="3" id="KW-1185">Reference proteome</keyword>
<evidence type="ECO:0000256" key="1">
    <source>
        <dbReference type="SAM" id="Phobius"/>
    </source>
</evidence>
<dbReference type="Proteomes" id="UP000433101">
    <property type="component" value="Unassembled WGS sequence"/>
</dbReference>
<keyword evidence="1" id="KW-0472">Membrane</keyword>
<organism evidence="2 3">
    <name type="scientific">Stappia sediminis</name>
    <dbReference type="NCBI Taxonomy" id="2692190"/>
    <lineage>
        <taxon>Bacteria</taxon>
        <taxon>Pseudomonadati</taxon>
        <taxon>Pseudomonadota</taxon>
        <taxon>Alphaproteobacteria</taxon>
        <taxon>Hyphomicrobiales</taxon>
        <taxon>Stappiaceae</taxon>
        <taxon>Stappia</taxon>
    </lineage>
</organism>